<feature type="transmembrane region" description="Helical" evidence="1">
    <location>
        <begin position="70"/>
        <end position="90"/>
    </location>
</feature>
<keyword evidence="5" id="KW-1185">Reference proteome</keyword>
<dbReference type="Pfam" id="PF13194">
    <property type="entry name" value="DUF4010"/>
    <property type="match status" value="1"/>
</dbReference>
<dbReference type="Pfam" id="PF02308">
    <property type="entry name" value="MgtC"/>
    <property type="match status" value="1"/>
</dbReference>
<feature type="domain" description="DUF4010" evidence="3">
    <location>
        <begin position="190"/>
        <end position="399"/>
    </location>
</feature>
<reference evidence="4" key="2">
    <citation type="submission" date="2022-08" db="EMBL/GenBank/DDBJ databases">
        <authorList>
            <person name="Dong C."/>
        </authorList>
    </citation>
    <scope>NUCLEOTIDE SEQUENCE</scope>
    <source>
        <strain evidence="4">59MF3M-4</strain>
    </source>
</reference>
<keyword evidence="1" id="KW-0812">Transmembrane</keyword>
<dbReference type="PANTHER" id="PTHR39084:SF1">
    <property type="entry name" value="DUF4010 DOMAIN-CONTAINING PROTEIN"/>
    <property type="match status" value="1"/>
</dbReference>
<feature type="transmembrane region" description="Helical" evidence="1">
    <location>
        <begin position="273"/>
        <end position="292"/>
    </location>
</feature>
<dbReference type="InterPro" id="IPR049177">
    <property type="entry name" value="MgtC_SapB_SrpB_YhiD_N"/>
</dbReference>
<feature type="domain" description="MgtC/SapB/SrpB/YhiD N-terminal" evidence="2">
    <location>
        <begin position="17"/>
        <end position="142"/>
    </location>
</feature>
<dbReference type="RefSeq" id="WP_260977988.1">
    <property type="nucleotide sequence ID" value="NZ_JAOANI010000032.1"/>
</dbReference>
<accession>A0A9X2WIQ0</accession>
<dbReference type="EMBL" id="JAOANI010000032">
    <property type="protein sequence ID" value="MCT7361162.1"/>
    <property type="molecule type" value="Genomic_DNA"/>
</dbReference>
<dbReference type="PANTHER" id="PTHR39084">
    <property type="entry name" value="MEMBRANE PROTEIN-RELATED"/>
    <property type="match status" value="1"/>
</dbReference>
<evidence type="ECO:0000313" key="4">
    <source>
        <dbReference type="EMBL" id="MCT7361162.1"/>
    </source>
</evidence>
<proteinExistence type="predicted"/>
<name>A0A9X2WIQ0_9GAMM</name>
<dbReference type="AlphaFoldDB" id="A0A9X2WIQ0"/>
<comment type="caution">
    <text evidence="4">The sequence shown here is derived from an EMBL/GenBank/DDBJ whole genome shotgun (WGS) entry which is preliminary data.</text>
</comment>
<evidence type="ECO:0000259" key="3">
    <source>
        <dbReference type="Pfam" id="PF13194"/>
    </source>
</evidence>
<dbReference type="InterPro" id="IPR025105">
    <property type="entry name" value="DUF4010"/>
</dbReference>
<evidence type="ECO:0000313" key="5">
    <source>
        <dbReference type="Proteomes" id="UP001147830"/>
    </source>
</evidence>
<feature type="transmembrane region" description="Helical" evidence="1">
    <location>
        <begin position="185"/>
        <end position="203"/>
    </location>
</feature>
<feature type="transmembrane region" description="Helical" evidence="1">
    <location>
        <begin position="12"/>
        <end position="29"/>
    </location>
</feature>
<feature type="transmembrane region" description="Helical" evidence="1">
    <location>
        <begin position="102"/>
        <end position="134"/>
    </location>
</feature>
<keyword evidence="1" id="KW-1133">Transmembrane helix</keyword>
<feature type="transmembrane region" description="Helical" evidence="1">
    <location>
        <begin position="402"/>
        <end position="426"/>
    </location>
</feature>
<feature type="transmembrane region" description="Helical" evidence="1">
    <location>
        <begin position="312"/>
        <end position="331"/>
    </location>
</feature>
<feature type="transmembrane region" description="Helical" evidence="1">
    <location>
        <begin position="343"/>
        <end position="365"/>
    </location>
</feature>
<feature type="transmembrane region" description="Helical" evidence="1">
    <location>
        <begin position="154"/>
        <end position="170"/>
    </location>
</feature>
<feature type="transmembrane region" description="Helical" evidence="1">
    <location>
        <begin position="371"/>
        <end position="390"/>
    </location>
</feature>
<reference evidence="4" key="1">
    <citation type="journal article" date="2022" name="Front. Microbiol.">
        <title>Genome-based taxonomic rearrangement of Oceanobacter-related bacteria including the description of Thalassolituus hydrocarbonoclasticus sp. nov. and Thalassolituus pacificus sp. nov. and emended description of the genus Thalassolituus.</title>
        <authorList>
            <person name="Dong C."/>
            <person name="Wei L."/>
            <person name="Wang J."/>
            <person name="Lai Q."/>
            <person name="Huang Z."/>
            <person name="Shao Z."/>
        </authorList>
    </citation>
    <scope>NUCLEOTIDE SEQUENCE</scope>
    <source>
        <strain evidence="4">59MF3M-4</strain>
    </source>
</reference>
<gene>
    <name evidence="4" type="ORF">NYR02_19245</name>
</gene>
<sequence length="427" mass="45404">MDLSVFVNGHAQTAFQLLIALSLGALIGLQRGWVSREQEAGARVAGIRTHTLTALTGCISVLLSESISPWFLPAMLLVIAALAISGYRTYAINHQNVSITGVVGLLLTFCFGAMVAAGQTVIAAMAAVVTTIILDNKSEIHSALRKLRENELDAALQLLLISVVMLPLLPDKGFGPGGVINPYEIWWMVVLIASISFVGYFSVRILGERRGLLFTSLFAGLSSSTALTLHFSRLARSSPANAPLLAAGILLACGTMFPRILLYCLVINRELIALLWLPVLLMTLSLYLPAIVMNLRHTKTDVSHPDLAKNPLELRSALILGGLLVIILLLTEWLQQEMGSAGVYLLAAISGITDVDAISLSLSRMSLGDSLTLTVAATGILIAVTVNNLFKAGLAMVIGKPALGIRVGLAMLLSLIIGALSLWIVAL</sequence>
<protein>
    <submittedName>
        <fullName evidence="4">MgtC/SapB family protein</fullName>
    </submittedName>
</protein>
<dbReference type="Proteomes" id="UP001147830">
    <property type="component" value="Unassembled WGS sequence"/>
</dbReference>
<evidence type="ECO:0000259" key="2">
    <source>
        <dbReference type="Pfam" id="PF02308"/>
    </source>
</evidence>
<feature type="transmembrane region" description="Helical" evidence="1">
    <location>
        <begin position="212"/>
        <end position="232"/>
    </location>
</feature>
<organism evidence="4 5">
    <name type="scientific">Thalassolituus pacificus</name>
    <dbReference type="NCBI Taxonomy" id="2975440"/>
    <lineage>
        <taxon>Bacteria</taxon>
        <taxon>Pseudomonadati</taxon>
        <taxon>Pseudomonadota</taxon>
        <taxon>Gammaproteobacteria</taxon>
        <taxon>Oceanospirillales</taxon>
        <taxon>Oceanospirillaceae</taxon>
        <taxon>Thalassolituus</taxon>
    </lineage>
</organism>
<feature type="transmembrane region" description="Helical" evidence="1">
    <location>
        <begin position="244"/>
        <end position="266"/>
    </location>
</feature>
<keyword evidence="1" id="KW-0472">Membrane</keyword>
<evidence type="ECO:0000256" key="1">
    <source>
        <dbReference type="SAM" id="Phobius"/>
    </source>
</evidence>